<dbReference type="EMBL" id="REGN01003418">
    <property type="protein sequence ID" value="RNA22634.1"/>
    <property type="molecule type" value="Genomic_DNA"/>
</dbReference>
<evidence type="ECO:0008006" key="4">
    <source>
        <dbReference type="Google" id="ProtNLM"/>
    </source>
</evidence>
<dbReference type="AlphaFoldDB" id="A0A3M7RGQ2"/>
<name>A0A3M7RGQ2_BRAPC</name>
<sequence length="280" mass="32738">MIVFSTEHNRLCYDYVQQIFTDFQPEQKKHTHEIKYPKSGDVLLYWTNSPEKYNDSSRDGFKWRNQGAKKALVPTSSDGPLIYKSYHHLKMPDMSINKNVIKDDQETPIIKHYLDKNKPDENVLIEYESGPHGNTKDKNNSESYQRTLPSVLSQIKERVTKKAPHLVYKESSKKKGPRDLKQCQNLRYAVNKLKRFTYDEIANCHLMHISSSAFHEEAEIPLFSRSIFILKFFIHLESYPKLNPAQILIFILNNISLTYNKPETLCKFSAETPLKNSNKH</sequence>
<keyword evidence="3" id="KW-1185">Reference proteome</keyword>
<gene>
    <name evidence="2" type="ORF">BpHYR1_016320</name>
</gene>
<accession>A0A3M7RGQ2</accession>
<evidence type="ECO:0000256" key="1">
    <source>
        <dbReference type="SAM" id="MobiDB-lite"/>
    </source>
</evidence>
<evidence type="ECO:0000313" key="3">
    <source>
        <dbReference type="Proteomes" id="UP000276133"/>
    </source>
</evidence>
<evidence type="ECO:0000313" key="2">
    <source>
        <dbReference type="EMBL" id="RNA22634.1"/>
    </source>
</evidence>
<protein>
    <recommendedName>
        <fullName evidence="4">CG-1 domain-containing protein</fullName>
    </recommendedName>
</protein>
<dbReference type="Proteomes" id="UP000276133">
    <property type="component" value="Unassembled WGS sequence"/>
</dbReference>
<organism evidence="2 3">
    <name type="scientific">Brachionus plicatilis</name>
    <name type="common">Marine rotifer</name>
    <name type="synonym">Brachionus muelleri</name>
    <dbReference type="NCBI Taxonomy" id="10195"/>
    <lineage>
        <taxon>Eukaryota</taxon>
        <taxon>Metazoa</taxon>
        <taxon>Spiralia</taxon>
        <taxon>Gnathifera</taxon>
        <taxon>Rotifera</taxon>
        <taxon>Eurotatoria</taxon>
        <taxon>Monogononta</taxon>
        <taxon>Pseudotrocha</taxon>
        <taxon>Ploima</taxon>
        <taxon>Brachionidae</taxon>
        <taxon>Brachionus</taxon>
    </lineage>
</organism>
<reference evidence="2 3" key="1">
    <citation type="journal article" date="2018" name="Sci. Rep.">
        <title>Genomic signatures of local adaptation to the degree of environmental predictability in rotifers.</title>
        <authorList>
            <person name="Franch-Gras L."/>
            <person name="Hahn C."/>
            <person name="Garcia-Roger E.M."/>
            <person name="Carmona M.J."/>
            <person name="Serra M."/>
            <person name="Gomez A."/>
        </authorList>
    </citation>
    <scope>NUCLEOTIDE SEQUENCE [LARGE SCALE GENOMIC DNA]</scope>
    <source>
        <strain evidence="2">HYR1</strain>
    </source>
</reference>
<proteinExistence type="predicted"/>
<feature type="region of interest" description="Disordered" evidence="1">
    <location>
        <begin position="125"/>
        <end position="145"/>
    </location>
</feature>
<comment type="caution">
    <text evidence="2">The sequence shown here is derived from an EMBL/GenBank/DDBJ whole genome shotgun (WGS) entry which is preliminary data.</text>
</comment>